<dbReference type="OrthoDB" id="128712at2759"/>
<dbReference type="Proteomes" id="UP000028582">
    <property type="component" value="Unassembled WGS sequence"/>
</dbReference>
<feature type="compositionally biased region" description="Low complexity" evidence="1">
    <location>
        <begin position="595"/>
        <end position="616"/>
    </location>
</feature>
<feature type="compositionally biased region" description="Basic and acidic residues" evidence="1">
    <location>
        <begin position="262"/>
        <end position="301"/>
    </location>
</feature>
<feature type="compositionally biased region" description="Acidic residues" evidence="1">
    <location>
        <begin position="509"/>
        <end position="518"/>
    </location>
</feature>
<reference evidence="2 3" key="1">
    <citation type="submission" date="2013-11" db="EMBL/GenBank/DDBJ databases">
        <title>The Genome Sequence of Phytophthora parasitica P1976.</title>
        <authorList>
            <consortium name="The Broad Institute Genomics Platform"/>
            <person name="Russ C."/>
            <person name="Tyler B."/>
            <person name="Panabieres F."/>
            <person name="Shan W."/>
            <person name="Tripathy S."/>
            <person name="Grunwald N."/>
            <person name="Machado M."/>
            <person name="Johnson C.S."/>
            <person name="Walker B."/>
            <person name="Young S."/>
            <person name="Zeng Q."/>
            <person name="Gargeya S."/>
            <person name="Fitzgerald M."/>
            <person name="Haas B."/>
            <person name="Abouelleil A."/>
            <person name="Allen A.W."/>
            <person name="Alvarado L."/>
            <person name="Arachchi H.M."/>
            <person name="Berlin A.M."/>
            <person name="Chapman S.B."/>
            <person name="Gainer-Dewar J."/>
            <person name="Goldberg J."/>
            <person name="Griggs A."/>
            <person name="Gujja S."/>
            <person name="Hansen M."/>
            <person name="Howarth C."/>
            <person name="Imamovic A."/>
            <person name="Ireland A."/>
            <person name="Larimer J."/>
            <person name="McCowan C."/>
            <person name="Murphy C."/>
            <person name="Pearson M."/>
            <person name="Poon T.W."/>
            <person name="Priest M."/>
            <person name="Roberts A."/>
            <person name="Saif S."/>
            <person name="Shea T."/>
            <person name="Sisk P."/>
            <person name="Sykes S."/>
            <person name="Wortman J."/>
            <person name="Nusbaum C."/>
            <person name="Birren B."/>
        </authorList>
    </citation>
    <scope>NUCLEOTIDE SEQUENCE [LARGE SCALE GENOMIC DNA]</scope>
    <source>
        <strain evidence="2 3">P1976</strain>
    </source>
</reference>
<feature type="region of interest" description="Disordered" evidence="1">
    <location>
        <begin position="1"/>
        <end position="483"/>
    </location>
</feature>
<dbReference type="EMBL" id="ANJA01002875">
    <property type="protein sequence ID" value="ETO67619.1"/>
    <property type="molecule type" value="Genomic_DNA"/>
</dbReference>
<gene>
    <name evidence="2" type="ORF">F444_15478</name>
</gene>
<accession>A0A080ZLV8</accession>
<feature type="compositionally biased region" description="Acidic residues" evidence="1">
    <location>
        <begin position="471"/>
        <end position="483"/>
    </location>
</feature>
<feature type="compositionally biased region" description="Low complexity" evidence="1">
    <location>
        <begin position="441"/>
        <end position="457"/>
    </location>
</feature>
<feature type="region of interest" description="Disordered" evidence="1">
    <location>
        <begin position="573"/>
        <end position="638"/>
    </location>
</feature>
<proteinExistence type="predicted"/>
<name>A0A080ZLV8_PHYNI</name>
<evidence type="ECO:0000313" key="2">
    <source>
        <dbReference type="EMBL" id="ETO67619.1"/>
    </source>
</evidence>
<evidence type="ECO:0000313" key="3">
    <source>
        <dbReference type="Proteomes" id="UP000028582"/>
    </source>
</evidence>
<sequence>ETFPVNRHSPSPHPTRHGREETLAEAIPHSRISFPARSSMFPPPSSRSQFMPTSRRSSAGSTADAPLTAERAMMDQIRSKLERAQRRLARNSPGSSGSVGSAYIPSSEYSSAMRAPPVKSVLMEDMPATASRAPPSTMRHHGLPPPPSTARHHGPSSRRPPPSSSSRHQSRYAPQQYKSRSKYTKEDTDPLNGGPPPMSTPYLVYSSSRPPMTGSQHKSGRSQRPEDDKHRHRAPSSSYNTAVNGPPSAMRSGIARPPTSRVRFEQHEEEKKERESEERKRRHQQLKEREARHQRHREQEIKNINARAKGSGPSSPIAATRGRRSSSLEKPPSSAIKPSAYDDIAQAIPTSPVGRTRRSSISNPPPKSDIKVSAFDDMMPRRRSDKSKPEKPEIRPEIDAPEAVEPLEKEETPEVEADTDAEQTVSSESDNQEQETVKSTAAVAEVVKSPPVSVVPVPEEPKSDDAGDTSYDTDDSYEFDSDSEFLSSSGYSMFEAHVLEVDVDLDAYSDESDEETETEVVKVDNELLEEDVPTPPATELSTVKEEDEEEQAPTSRLTARDLALHALGRASSCSVSEIGSPVPSANGKQSPKSKPAPMSYTPASSAYPSSRAPIPATTGRTRRNRMPPPISSTSVASYVRRSRARAPMDLKNHLPPSIGVLSGLSSGSSTFVLDPSYFYEVTWRSGEFAFSVQRIYTAENEFEFDDREPQLFLRMLLNTERSTCRSFHNVRVGDVLIRVGDAYVSDLGLEGSGSVLTKFFAKLMAQTPIKLTFQRMNPSDWEGGVEL</sequence>
<organism evidence="2 3">
    <name type="scientific">Phytophthora nicotianae P1976</name>
    <dbReference type="NCBI Taxonomy" id="1317066"/>
    <lineage>
        <taxon>Eukaryota</taxon>
        <taxon>Sar</taxon>
        <taxon>Stramenopiles</taxon>
        <taxon>Oomycota</taxon>
        <taxon>Peronosporomycetes</taxon>
        <taxon>Peronosporales</taxon>
        <taxon>Peronosporaceae</taxon>
        <taxon>Phytophthora</taxon>
    </lineage>
</organism>
<evidence type="ECO:0000256" key="1">
    <source>
        <dbReference type="SAM" id="MobiDB-lite"/>
    </source>
</evidence>
<comment type="caution">
    <text evidence="2">The sequence shown here is derived from an EMBL/GenBank/DDBJ whole genome shotgun (WGS) entry which is preliminary data.</text>
</comment>
<feature type="compositionally biased region" description="Low complexity" evidence="1">
    <location>
        <begin position="33"/>
        <end position="52"/>
    </location>
</feature>
<feature type="non-terminal residue" evidence="2">
    <location>
        <position position="1"/>
    </location>
</feature>
<feature type="region of interest" description="Disordered" evidence="1">
    <location>
        <begin position="509"/>
        <end position="558"/>
    </location>
</feature>
<feature type="compositionally biased region" description="Basic and acidic residues" evidence="1">
    <location>
        <begin position="378"/>
        <end position="398"/>
    </location>
</feature>
<feature type="compositionally biased region" description="Polar residues" evidence="1">
    <location>
        <begin position="205"/>
        <end position="217"/>
    </location>
</feature>
<protein>
    <submittedName>
        <fullName evidence="2">Uncharacterized protein</fullName>
    </submittedName>
</protein>
<dbReference type="AlphaFoldDB" id="A0A080ZLV8"/>